<keyword evidence="2 4" id="KW-0689">Ribosomal protein</keyword>
<dbReference type="InterPro" id="IPR001921">
    <property type="entry name" value="Ribosomal_eL8_euk"/>
</dbReference>
<evidence type="ECO:0000256" key="1">
    <source>
        <dbReference type="ARBA" id="ARBA00007337"/>
    </source>
</evidence>
<dbReference type="PRINTS" id="PR00882">
    <property type="entry name" value="RIBOSOMALL7A"/>
</dbReference>
<proteinExistence type="inferred from homology"/>
<dbReference type="PROSITE" id="PS01082">
    <property type="entry name" value="RIBOSOMAL_L7AE"/>
    <property type="match status" value="1"/>
</dbReference>
<protein>
    <recommendedName>
        <fullName evidence="4">60S ribosomal protein L7a</fullName>
    </recommendedName>
</protein>
<comment type="similarity">
    <text evidence="1 4">Belongs to the eukaryotic ribosomal protein eL8 family.</text>
</comment>
<reference evidence="7" key="2">
    <citation type="submission" date="2023-11" db="UniProtKB">
        <authorList>
            <consortium name="WormBaseParasite"/>
        </authorList>
    </citation>
    <scope>IDENTIFICATION</scope>
</reference>
<evidence type="ECO:0000313" key="7">
    <source>
        <dbReference type="WBParaSite" id="TREG1_62820.1"/>
    </source>
</evidence>
<dbReference type="AlphaFoldDB" id="A0AA85K5I5"/>
<dbReference type="Pfam" id="PF01248">
    <property type="entry name" value="Ribosomal_L7Ae"/>
    <property type="match status" value="1"/>
</dbReference>
<evidence type="ECO:0000256" key="2">
    <source>
        <dbReference type="ARBA" id="ARBA00022980"/>
    </source>
</evidence>
<dbReference type="Proteomes" id="UP000050795">
    <property type="component" value="Unassembled WGS sequence"/>
</dbReference>
<dbReference type="GO" id="GO:0022625">
    <property type="term" value="C:cytosolic large ribosomal subunit"/>
    <property type="evidence" value="ECO:0007669"/>
    <property type="project" value="UniProtKB-UniRule"/>
</dbReference>
<dbReference type="InterPro" id="IPR018492">
    <property type="entry name" value="Ribosomal_eL8/Nhp2"/>
</dbReference>
<dbReference type="FunFam" id="3.30.1330.30:FF:000003">
    <property type="entry name" value="60S ribosomal protein L7a"/>
    <property type="match status" value="1"/>
</dbReference>
<dbReference type="Gene3D" id="3.30.1330.30">
    <property type="match status" value="1"/>
</dbReference>
<organism evidence="6 7">
    <name type="scientific">Trichobilharzia regenti</name>
    <name type="common">Nasal bird schistosome</name>
    <dbReference type="NCBI Taxonomy" id="157069"/>
    <lineage>
        <taxon>Eukaryota</taxon>
        <taxon>Metazoa</taxon>
        <taxon>Spiralia</taxon>
        <taxon>Lophotrochozoa</taxon>
        <taxon>Platyhelminthes</taxon>
        <taxon>Trematoda</taxon>
        <taxon>Digenea</taxon>
        <taxon>Strigeidida</taxon>
        <taxon>Schistosomatoidea</taxon>
        <taxon>Schistosomatidae</taxon>
        <taxon>Trichobilharzia</taxon>
    </lineage>
</organism>
<dbReference type="SUPFAM" id="SSF55315">
    <property type="entry name" value="L30e-like"/>
    <property type="match status" value="1"/>
</dbReference>
<dbReference type="InterPro" id="IPR004038">
    <property type="entry name" value="Ribosomal_eL8/eL30/eS12/Gad45"/>
</dbReference>
<dbReference type="GO" id="GO:0003723">
    <property type="term" value="F:RNA binding"/>
    <property type="evidence" value="ECO:0007669"/>
    <property type="project" value="UniProtKB-UniRule"/>
</dbReference>
<keyword evidence="6" id="KW-1185">Reference proteome</keyword>
<evidence type="ECO:0000256" key="3">
    <source>
        <dbReference type="ARBA" id="ARBA00023274"/>
    </source>
</evidence>
<evidence type="ECO:0000259" key="5">
    <source>
        <dbReference type="Pfam" id="PF01248"/>
    </source>
</evidence>
<accession>A0AA85K5I5</accession>
<feature type="domain" description="Ribosomal protein eL8/eL30/eS12/Gadd45" evidence="5">
    <location>
        <begin position="155"/>
        <end position="239"/>
    </location>
</feature>
<dbReference type="PANTHER" id="PTHR23105">
    <property type="entry name" value="RIBOSOMAL PROTEIN L7AE FAMILY MEMBER"/>
    <property type="match status" value="1"/>
</dbReference>
<keyword evidence="3 4" id="KW-0687">Ribonucleoprotein</keyword>
<dbReference type="InterPro" id="IPR050257">
    <property type="entry name" value="eL8/uL1-like"/>
</dbReference>
<evidence type="ECO:0000256" key="4">
    <source>
        <dbReference type="RuleBase" id="RU367042"/>
    </source>
</evidence>
<dbReference type="GO" id="GO:0042254">
    <property type="term" value="P:ribosome biogenesis"/>
    <property type="evidence" value="ECO:0007669"/>
    <property type="project" value="InterPro"/>
</dbReference>
<evidence type="ECO:0000313" key="6">
    <source>
        <dbReference type="Proteomes" id="UP000050795"/>
    </source>
</evidence>
<name>A0AA85K5I5_TRIRE</name>
<dbReference type="PRINTS" id="PR00881">
    <property type="entry name" value="L7ARS6FAMILY"/>
</dbReference>
<reference evidence="6" key="1">
    <citation type="submission" date="2022-06" db="EMBL/GenBank/DDBJ databases">
        <authorList>
            <person name="Berger JAMES D."/>
            <person name="Berger JAMES D."/>
        </authorList>
    </citation>
    <scope>NUCLEOTIDE SEQUENCE [LARGE SCALE GENOMIC DNA]</scope>
</reference>
<dbReference type="InterPro" id="IPR029064">
    <property type="entry name" value="Ribosomal_eL30-like_sf"/>
</dbReference>
<sequence>MPNKPKKIIKAKKIKEIIPQEPEIPTVRKGKPSKVAPLPEIAKKTTAKKAVVKNPLIQRRPKNFSIGQDIQPKRNLYRFVKWPKYVELQRRKAVLKKRLKVPPPIHQFSQTLDRNSANQIFSLVGKYEPLSKRAKKMLLVHRAQQRAEGKPDEPAARKPTVRSGIREVTAAITQKKARLVVIAHDVEPIEIVLFLPALCRKMGVPYCIVKSKAKLGLLVHRKTCTCLALTNIREEDKSRLTKIVEMVKNNYNDRYEEIRKHWGGGVMGSKSVARQIKIEKAKKKELQIKLG</sequence>
<comment type="function">
    <text evidence="4">Component of the ribosome.</text>
</comment>
<dbReference type="InterPro" id="IPR004037">
    <property type="entry name" value="Ribosomal_eL8-like_CS"/>
</dbReference>
<dbReference type="WBParaSite" id="TREG1_62820.1">
    <property type="protein sequence ID" value="TREG1_62820.1"/>
    <property type="gene ID" value="TREG1_62820"/>
</dbReference>